<dbReference type="Proteomes" id="UP001185331">
    <property type="component" value="Unassembled WGS sequence"/>
</dbReference>
<dbReference type="GO" id="GO:0003677">
    <property type="term" value="F:DNA binding"/>
    <property type="evidence" value="ECO:0007669"/>
    <property type="project" value="InterPro"/>
</dbReference>
<dbReference type="InterPro" id="IPR004437">
    <property type="entry name" value="ParB/RepB/Spo0J"/>
</dbReference>
<dbReference type="SMART" id="SM00470">
    <property type="entry name" value="ParB"/>
    <property type="match status" value="1"/>
</dbReference>
<dbReference type="GO" id="GO:0005694">
    <property type="term" value="C:chromosome"/>
    <property type="evidence" value="ECO:0007669"/>
    <property type="project" value="TreeGrafter"/>
</dbReference>
<evidence type="ECO:0000256" key="1">
    <source>
        <dbReference type="ARBA" id="ARBA00006295"/>
    </source>
</evidence>
<dbReference type="Gene3D" id="3.90.1530.30">
    <property type="match status" value="1"/>
</dbReference>
<dbReference type="PANTHER" id="PTHR33375:SF7">
    <property type="entry name" value="CHROMOSOME 2-PARTITIONING PROTEIN PARB-RELATED"/>
    <property type="match status" value="1"/>
</dbReference>
<name>A0AAE4BMF9_9DEIO</name>
<dbReference type="InterPro" id="IPR050336">
    <property type="entry name" value="Chromosome_partition/occlusion"/>
</dbReference>
<dbReference type="Gene3D" id="1.10.10.2830">
    <property type="match status" value="1"/>
</dbReference>
<evidence type="ECO:0000259" key="2">
    <source>
        <dbReference type="SMART" id="SM00470"/>
    </source>
</evidence>
<dbReference type="SUPFAM" id="SSF109709">
    <property type="entry name" value="KorB DNA-binding domain-like"/>
    <property type="match status" value="1"/>
</dbReference>
<dbReference type="RefSeq" id="WP_309854951.1">
    <property type="nucleotide sequence ID" value="NZ_JAVDQJ010000005.1"/>
</dbReference>
<sequence length="296" mass="33172">MSPKPDVRASLLGSKTAKDAIHNQRSKTILEIPLDRLVPFRGQSRRYFDQAAIDTLAQSMKKHGQLTPLLVWKDDSEQYEVLAGERRWRALTALNRKVALADVLSGISFEQAQEIALVDNLQRENLNRFEEVKGKLDLIARRLNLTAEEARAEVLRLRNGTSDNAEHLNVVQDVLSMAGNETLNSFVSNGFPVLDLPPVLREPIEAGRLHPSKALVIRGAPEAHHAALVEETIRDGLTRQQLLERVRSLHTPKTKTYRTTADVVRSLLTPARVKTLDTAKQAELEGLLTKVRDLLQ</sequence>
<comment type="caution">
    <text evidence="3">The sequence shown here is derived from an EMBL/GenBank/DDBJ whole genome shotgun (WGS) entry which is preliminary data.</text>
</comment>
<comment type="similarity">
    <text evidence="1">Belongs to the ParB family.</text>
</comment>
<organism evidence="3 4">
    <name type="scientific">Deinococcus soli</name>
    <name type="common">ex Cha et al. 2016</name>
    <dbReference type="NCBI Taxonomy" id="1309411"/>
    <lineage>
        <taxon>Bacteria</taxon>
        <taxon>Thermotogati</taxon>
        <taxon>Deinococcota</taxon>
        <taxon>Deinococci</taxon>
        <taxon>Deinococcales</taxon>
        <taxon>Deinococcaceae</taxon>
        <taxon>Deinococcus</taxon>
    </lineage>
</organism>
<dbReference type="SUPFAM" id="SSF110849">
    <property type="entry name" value="ParB/Sulfiredoxin"/>
    <property type="match status" value="1"/>
</dbReference>
<protein>
    <submittedName>
        <fullName evidence="3">ParB family chromosome partitioning protein</fullName>
    </submittedName>
</protein>
<accession>A0AAE4BMF9</accession>
<evidence type="ECO:0000313" key="4">
    <source>
        <dbReference type="Proteomes" id="UP001185331"/>
    </source>
</evidence>
<dbReference type="NCBIfam" id="TIGR00180">
    <property type="entry name" value="parB_part"/>
    <property type="match status" value="1"/>
</dbReference>
<dbReference type="GO" id="GO:0007059">
    <property type="term" value="P:chromosome segregation"/>
    <property type="evidence" value="ECO:0007669"/>
    <property type="project" value="TreeGrafter"/>
</dbReference>
<dbReference type="InterPro" id="IPR003115">
    <property type="entry name" value="ParB_N"/>
</dbReference>
<feature type="domain" description="ParB-like N-terminal" evidence="2">
    <location>
        <begin position="30"/>
        <end position="121"/>
    </location>
</feature>
<dbReference type="PANTHER" id="PTHR33375">
    <property type="entry name" value="CHROMOSOME-PARTITIONING PROTEIN PARB-RELATED"/>
    <property type="match status" value="1"/>
</dbReference>
<dbReference type="EMBL" id="JAVDQK010000004">
    <property type="protein sequence ID" value="MDR6218452.1"/>
    <property type="molecule type" value="Genomic_DNA"/>
</dbReference>
<evidence type="ECO:0000313" key="3">
    <source>
        <dbReference type="EMBL" id="MDR6218452.1"/>
    </source>
</evidence>
<gene>
    <name evidence="3" type="ORF">J2Y00_002015</name>
</gene>
<dbReference type="Pfam" id="PF02195">
    <property type="entry name" value="ParB_N"/>
    <property type="match status" value="1"/>
</dbReference>
<dbReference type="InterPro" id="IPR036086">
    <property type="entry name" value="ParB/Sulfiredoxin_sf"/>
</dbReference>
<proteinExistence type="inferred from homology"/>
<reference evidence="3" key="1">
    <citation type="submission" date="2023-07" db="EMBL/GenBank/DDBJ databases">
        <title>Sorghum-associated microbial communities from plants grown in Nebraska, USA.</title>
        <authorList>
            <person name="Schachtman D."/>
        </authorList>
    </citation>
    <scope>NUCLEOTIDE SEQUENCE</scope>
    <source>
        <strain evidence="3">BE330</strain>
    </source>
</reference>
<dbReference type="AlphaFoldDB" id="A0AAE4BMF9"/>